<organism evidence="1 2">
    <name type="scientific">Corallococcus macrosporus</name>
    <dbReference type="NCBI Taxonomy" id="35"/>
    <lineage>
        <taxon>Bacteria</taxon>
        <taxon>Pseudomonadati</taxon>
        <taxon>Myxococcota</taxon>
        <taxon>Myxococcia</taxon>
        <taxon>Myxococcales</taxon>
        <taxon>Cystobacterineae</taxon>
        <taxon>Myxococcaceae</taxon>
        <taxon>Corallococcus</taxon>
    </lineage>
</organism>
<evidence type="ECO:0000313" key="2">
    <source>
        <dbReference type="Proteomes" id="UP000664052"/>
    </source>
</evidence>
<dbReference type="InterPro" id="IPR001753">
    <property type="entry name" value="Enoyl-CoA_hydra/iso"/>
</dbReference>
<dbReference type="Gene3D" id="3.90.226.10">
    <property type="entry name" value="2-enoyl-CoA Hydratase, Chain A, domain 1"/>
    <property type="match status" value="1"/>
</dbReference>
<dbReference type="Pfam" id="PF00378">
    <property type="entry name" value="ECH_1"/>
    <property type="match status" value="1"/>
</dbReference>
<proteinExistence type="predicted"/>
<dbReference type="NCBIfam" id="NF005496">
    <property type="entry name" value="PRK07110.1"/>
    <property type="match status" value="1"/>
</dbReference>
<dbReference type="InterPro" id="IPR029045">
    <property type="entry name" value="ClpP/crotonase-like_dom_sf"/>
</dbReference>
<accession>A0ABS3DNA9</accession>
<dbReference type="CDD" id="cd06558">
    <property type="entry name" value="crotonase-like"/>
    <property type="match status" value="1"/>
</dbReference>
<dbReference type="PANTHER" id="PTHR11941:SF133">
    <property type="entry name" value="1,2-EPOXYPHENYLACETYL-COA ISOMERASE"/>
    <property type="match status" value="1"/>
</dbReference>
<reference evidence="1 2" key="1">
    <citation type="submission" date="2021-02" db="EMBL/GenBank/DDBJ databases">
        <title>De Novo genome assembly of isolated myxobacteria.</title>
        <authorList>
            <person name="Stevens D.C."/>
        </authorList>
    </citation>
    <scope>NUCLEOTIDE SEQUENCE [LARGE SCALE GENOMIC DNA]</scope>
    <source>
        <strain evidence="1 2">ATCC 29039</strain>
    </source>
</reference>
<sequence>MMDDVVKLTVEGSIAVVRMEERAQKNTFSRALVEGLQGAFAQVARRPDLKVVVLTGYDTYFCCGGNKEELLAMNEGRMRFTDMAFYDLLLRCELPVVSAMQGHGIGGGLVFGCTADVIVMALEAVYCTNFMRYGFTPGFGATCVIPRKFGDVLASEMLFTAANYTGAQLKERGAPMHFVSRKDVLAVAMAKAEELADKPLVSLKLLKQRLTARLRAELADAVDAELRMQETTFTLPEVRERIEGQF</sequence>
<comment type="caution">
    <text evidence="1">The sequence shown here is derived from an EMBL/GenBank/DDBJ whole genome shotgun (WGS) entry which is preliminary data.</text>
</comment>
<gene>
    <name evidence="1" type="ORF">JYK02_35330</name>
</gene>
<dbReference type="PANTHER" id="PTHR11941">
    <property type="entry name" value="ENOYL-COA HYDRATASE-RELATED"/>
    <property type="match status" value="1"/>
</dbReference>
<dbReference type="Proteomes" id="UP000664052">
    <property type="component" value="Unassembled WGS sequence"/>
</dbReference>
<evidence type="ECO:0000313" key="1">
    <source>
        <dbReference type="EMBL" id="MBN8232804.1"/>
    </source>
</evidence>
<dbReference type="Gene3D" id="6.20.390.20">
    <property type="match status" value="1"/>
</dbReference>
<keyword evidence="2" id="KW-1185">Reference proteome</keyword>
<name>A0ABS3DNA9_9BACT</name>
<dbReference type="EMBL" id="JAFIMU010000013">
    <property type="protein sequence ID" value="MBN8232804.1"/>
    <property type="molecule type" value="Genomic_DNA"/>
</dbReference>
<dbReference type="SUPFAM" id="SSF52096">
    <property type="entry name" value="ClpP/crotonase"/>
    <property type="match status" value="1"/>
</dbReference>
<protein>
    <submittedName>
        <fullName evidence="1">Enoyl-CoA hydratase/isomerase family protein</fullName>
    </submittedName>
</protein>